<accession>A0A7M7GI05</accession>
<dbReference type="EnsemblMetazoa" id="XM_003728494">
    <property type="protein sequence ID" value="XP_003728542"/>
    <property type="gene ID" value="LOC100889205"/>
</dbReference>
<dbReference type="RefSeq" id="XP_003728542.2">
    <property type="nucleotide sequence ID" value="XM_003728494.3"/>
</dbReference>
<evidence type="ECO:0000313" key="3">
    <source>
        <dbReference type="Proteomes" id="UP000007110"/>
    </source>
</evidence>
<dbReference type="SUPFAM" id="SSF69318">
    <property type="entry name" value="Integrin alpha N-terminal domain"/>
    <property type="match status" value="1"/>
</dbReference>
<dbReference type="KEGG" id="spu:100889205"/>
<protein>
    <recommendedName>
        <fullName evidence="4">VCBS repeat-containing protein</fullName>
    </recommendedName>
</protein>
<dbReference type="GeneID" id="100889205"/>
<dbReference type="OrthoDB" id="10022113at2759"/>
<evidence type="ECO:0000256" key="1">
    <source>
        <dbReference type="SAM" id="SignalP"/>
    </source>
</evidence>
<keyword evidence="3" id="KW-1185">Reference proteome</keyword>
<dbReference type="InParanoid" id="A0A7M7GI05"/>
<dbReference type="Gene3D" id="2.130.10.130">
    <property type="entry name" value="Integrin alpha, N-terminal"/>
    <property type="match status" value="1"/>
</dbReference>
<reference evidence="2" key="2">
    <citation type="submission" date="2021-01" db="UniProtKB">
        <authorList>
            <consortium name="EnsemblMetazoa"/>
        </authorList>
    </citation>
    <scope>IDENTIFICATION</scope>
</reference>
<dbReference type="InterPro" id="IPR028994">
    <property type="entry name" value="Integrin_alpha_N"/>
</dbReference>
<proteinExistence type="predicted"/>
<reference evidence="3" key="1">
    <citation type="submission" date="2015-02" db="EMBL/GenBank/DDBJ databases">
        <title>Genome sequencing for Strongylocentrotus purpuratus.</title>
        <authorList>
            <person name="Murali S."/>
            <person name="Liu Y."/>
            <person name="Vee V."/>
            <person name="English A."/>
            <person name="Wang M."/>
            <person name="Skinner E."/>
            <person name="Han Y."/>
            <person name="Muzny D.M."/>
            <person name="Worley K.C."/>
            <person name="Gibbs R.A."/>
        </authorList>
    </citation>
    <scope>NUCLEOTIDE SEQUENCE</scope>
</reference>
<evidence type="ECO:0000313" key="2">
    <source>
        <dbReference type="EnsemblMetazoa" id="XP_003728542"/>
    </source>
</evidence>
<dbReference type="PANTHER" id="PTHR35836:SF1">
    <property type="entry name" value="VCBS REPEAT-CONTAINING PROTEIN"/>
    <property type="match status" value="1"/>
</dbReference>
<organism evidence="2 3">
    <name type="scientific">Strongylocentrotus purpuratus</name>
    <name type="common">Purple sea urchin</name>
    <dbReference type="NCBI Taxonomy" id="7668"/>
    <lineage>
        <taxon>Eukaryota</taxon>
        <taxon>Metazoa</taxon>
        <taxon>Echinodermata</taxon>
        <taxon>Eleutherozoa</taxon>
        <taxon>Echinozoa</taxon>
        <taxon>Echinoidea</taxon>
        <taxon>Euechinoidea</taxon>
        <taxon>Echinacea</taxon>
        <taxon>Camarodonta</taxon>
        <taxon>Echinidea</taxon>
        <taxon>Strongylocentrotidae</taxon>
        <taxon>Strongylocentrotus</taxon>
    </lineage>
</organism>
<feature type="chain" id="PRO_5029728424" description="VCBS repeat-containing protein" evidence="1">
    <location>
        <begin position="22"/>
        <end position="434"/>
    </location>
</feature>
<dbReference type="Proteomes" id="UP000007110">
    <property type="component" value="Unassembled WGS sequence"/>
</dbReference>
<keyword evidence="1" id="KW-0732">Signal</keyword>
<dbReference type="OMA" id="WPNEVEP"/>
<dbReference type="AlphaFoldDB" id="A0A7M7GI05"/>
<feature type="signal peptide" evidence="1">
    <location>
        <begin position="1"/>
        <end position="21"/>
    </location>
</feature>
<evidence type="ECO:0008006" key="4">
    <source>
        <dbReference type="Google" id="ProtNLM"/>
    </source>
</evidence>
<name>A0A7M7GI05_STRPU</name>
<dbReference type="PANTHER" id="PTHR35836">
    <property type="entry name" value="VCBS REPEAT-CONTAINING PROTEIN"/>
    <property type="match status" value="1"/>
</dbReference>
<sequence length="434" mass="47809">MFCLLLSLIGALLVSMPGALAGQYVELGSIPADYAAFSSVHHNSNPDLYDLSLSTFNPTPLSTDVVYVIRDIGGQLASRGANNLEKEILVDGLLWPNEVEPVPEDVFGKDMYWWVANGFLVPTKQAGSVGLIEAHQDTSADPAPYHDLTSGSTSENWWYHRVYFVDVDGDGRKDILTARADTSDMSNVLAEMVYFKQPSRNAITSQWAVEPLFEGPDALFRYEELEMSSSVTRHAIFSCQYFAEKLVVSWSDASGSTGPDFKNMESRVIEAITDYRYFDAEIVDINGDGNLDLLVSINSMTNGQVVVYEMPDDWATGTWTRHLIAEGFKPHGRIVTEGMGSPGTTFTFRPNLKESASNKPQIMLTGDDDSTIYVFEAESDSNSNNWSYTQTAIFEAESGTVGAPSVRDVDGDDYVEVFVPAYSDGSLHVLTYTP</sequence>